<organism evidence="1 2">
    <name type="scientific">Chelydra serpentina</name>
    <name type="common">Snapping turtle</name>
    <name type="synonym">Testudo serpentina</name>
    <dbReference type="NCBI Taxonomy" id="8475"/>
    <lineage>
        <taxon>Eukaryota</taxon>
        <taxon>Metazoa</taxon>
        <taxon>Chordata</taxon>
        <taxon>Craniata</taxon>
        <taxon>Vertebrata</taxon>
        <taxon>Euteleostomi</taxon>
        <taxon>Archelosauria</taxon>
        <taxon>Testudinata</taxon>
        <taxon>Testudines</taxon>
        <taxon>Cryptodira</taxon>
        <taxon>Durocryptodira</taxon>
        <taxon>Americhelydia</taxon>
        <taxon>Chelydroidea</taxon>
        <taxon>Chelydridae</taxon>
        <taxon>Chelydra</taxon>
    </lineage>
</organism>
<accession>A0A8C3XQE9</accession>
<reference evidence="1" key="2">
    <citation type="submission" date="2025-09" db="UniProtKB">
        <authorList>
            <consortium name="Ensembl"/>
        </authorList>
    </citation>
    <scope>IDENTIFICATION</scope>
</reference>
<evidence type="ECO:0008006" key="3">
    <source>
        <dbReference type="Google" id="ProtNLM"/>
    </source>
</evidence>
<sequence>MTRVPPTAGGGSGIGRAVCARLAEEGALVAVADQNEAGAAETLRGLPRGEPGQEHEAFRVDVSSAQSTAAKELARWGWAL</sequence>
<keyword evidence="2" id="KW-1185">Reference proteome</keyword>
<proteinExistence type="predicted"/>
<dbReference type="AlphaFoldDB" id="A0A8C3XQE9"/>
<dbReference type="Gene3D" id="3.40.50.720">
    <property type="entry name" value="NAD(P)-binding Rossmann-like Domain"/>
    <property type="match status" value="1"/>
</dbReference>
<dbReference type="InterPro" id="IPR036291">
    <property type="entry name" value="NAD(P)-bd_dom_sf"/>
</dbReference>
<dbReference type="Proteomes" id="UP000694403">
    <property type="component" value="Unplaced"/>
</dbReference>
<evidence type="ECO:0000313" key="2">
    <source>
        <dbReference type="Proteomes" id="UP000694403"/>
    </source>
</evidence>
<name>A0A8C3XQE9_CHESE</name>
<dbReference type="Ensembl" id="ENSCSRT00000017190.1">
    <property type="protein sequence ID" value="ENSCSRP00000016452.1"/>
    <property type="gene ID" value="ENSCSRG00000012594.1"/>
</dbReference>
<dbReference type="InterPro" id="IPR002347">
    <property type="entry name" value="SDR_fam"/>
</dbReference>
<dbReference type="SUPFAM" id="SSF51735">
    <property type="entry name" value="NAD(P)-binding Rossmann-fold domains"/>
    <property type="match status" value="1"/>
</dbReference>
<evidence type="ECO:0000313" key="1">
    <source>
        <dbReference type="Ensembl" id="ENSCSRP00000016452.1"/>
    </source>
</evidence>
<protein>
    <recommendedName>
        <fullName evidence="3">SDR family NAD(P)-dependent oxidoreductase</fullName>
    </recommendedName>
</protein>
<reference evidence="1" key="1">
    <citation type="submission" date="2025-08" db="UniProtKB">
        <authorList>
            <consortium name="Ensembl"/>
        </authorList>
    </citation>
    <scope>IDENTIFICATION</scope>
</reference>
<dbReference type="Pfam" id="PF00106">
    <property type="entry name" value="adh_short"/>
    <property type="match status" value="1"/>
</dbReference>